<proteinExistence type="predicted"/>
<accession>A0A8X7N5Z8</accession>
<organism evidence="1 2">
    <name type="scientific">Tilletia walkeri</name>
    <dbReference type="NCBI Taxonomy" id="117179"/>
    <lineage>
        <taxon>Eukaryota</taxon>
        <taxon>Fungi</taxon>
        <taxon>Dikarya</taxon>
        <taxon>Basidiomycota</taxon>
        <taxon>Ustilaginomycotina</taxon>
        <taxon>Exobasidiomycetes</taxon>
        <taxon>Tilletiales</taxon>
        <taxon>Tilletiaceae</taxon>
        <taxon>Tilletia</taxon>
    </lineage>
</organism>
<dbReference type="AlphaFoldDB" id="A0A8X7N5Z8"/>
<name>A0A8X7N5Z8_9BASI</name>
<keyword evidence="2" id="KW-1185">Reference proteome</keyword>
<sequence>MLFQLQELLSTGTLPSLIELIVLAKESREKNSSDPVACLEKVLEGLRRMNLSKLKALRVRYGETKQLPSDEELERIPFGFPPALAYLAFCSSNAETAQYYRILRAPPSSPAAATTTTGRKLPRMQRLPPSFRLKVNAEDGTWEASGELRREHSLFDHSGDEPRLKML</sequence>
<reference evidence="1" key="1">
    <citation type="submission" date="2016-04" db="EMBL/GenBank/DDBJ databases">
        <authorList>
            <person name="Nguyen H.D."/>
            <person name="Samba Siva P."/>
            <person name="Cullis J."/>
            <person name="Levesque C.A."/>
            <person name="Hambleton S."/>
        </authorList>
    </citation>
    <scope>NUCLEOTIDE SEQUENCE</scope>
    <source>
        <strain evidence="1">DAOMC 236422</strain>
    </source>
</reference>
<dbReference type="Proteomes" id="UP000078113">
    <property type="component" value="Unassembled WGS sequence"/>
</dbReference>
<dbReference type="EMBL" id="LWDG02000360">
    <property type="protein sequence ID" value="KAE8266250.1"/>
    <property type="molecule type" value="Genomic_DNA"/>
</dbReference>
<evidence type="ECO:0000313" key="2">
    <source>
        <dbReference type="Proteomes" id="UP000078113"/>
    </source>
</evidence>
<reference evidence="1" key="2">
    <citation type="journal article" date="2019" name="IMA Fungus">
        <title>Genome sequencing and comparison of five Tilletia species to identify candidate genes for the detection of regulated species infecting wheat.</title>
        <authorList>
            <person name="Nguyen H.D.T."/>
            <person name="Sultana T."/>
            <person name="Kesanakurti P."/>
            <person name="Hambleton S."/>
        </authorList>
    </citation>
    <scope>NUCLEOTIDE SEQUENCE</scope>
    <source>
        <strain evidence="1">DAOMC 236422</strain>
    </source>
</reference>
<protein>
    <submittedName>
        <fullName evidence="1">Uncharacterized protein</fullName>
    </submittedName>
</protein>
<comment type="caution">
    <text evidence="1">The sequence shown here is derived from an EMBL/GenBank/DDBJ whole genome shotgun (WGS) entry which is preliminary data.</text>
</comment>
<gene>
    <name evidence="1" type="ORF">A4X09_0g6095</name>
</gene>
<evidence type="ECO:0000313" key="1">
    <source>
        <dbReference type="EMBL" id="KAE8266250.1"/>
    </source>
</evidence>